<organism evidence="2 3">
    <name type="scientific">Phytophthora pseudosyringae</name>
    <dbReference type="NCBI Taxonomy" id="221518"/>
    <lineage>
        <taxon>Eukaryota</taxon>
        <taxon>Sar</taxon>
        <taxon>Stramenopiles</taxon>
        <taxon>Oomycota</taxon>
        <taxon>Peronosporomycetes</taxon>
        <taxon>Peronosporales</taxon>
        <taxon>Peronosporaceae</taxon>
        <taxon>Phytophthora</taxon>
    </lineage>
</organism>
<feature type="domain" description="WRKY19-like zinc finger" evidence="1">
    <location>
        <begin position="220"/>
        <end position="243"/>
    </location>
</feature>
<dbReference type="Pfam" id="PF24906">
    <property type="entry name" value="Zf_WRKY19"/>
    <property type="match status" value="1"/>
</dbReference>
<evidence type="ECO:0000313" key="2">
    <source>
        <dbReference type="EMBL" id="KAG7376308.1"/>
    </source>
</evidence>
<evidence type="ECO:0000313" key="3">
    <source>
        <dbReference type="Proteomes" id="UP000694044"/>
    </source>
</evidence>
<dbReference type="OrthoDB" id="77038at2759"/>
<gene>
    <name evidence="2" type="ORF">PHYPSEUDO_013777</name>
</gene>
<protein>
    <recommendedName>
        <fullName evidence="1">WRKY19-like zinc finger domain-containing protein</fullName>
    </recommendedName>
</protein>
<proteinExistence type="predicted"/>
<accession>A0A8T1V896</accession>
<dbReference type="InterPro" id="IPR056866">
    <property type="entry name" value="Znf_WRKY19"/>
</dbReference>
<comment type="caution">
    <text evidence="2">The sequence shown here is derived from an EMBL/GenBank/DDBJ whole genome shotgun (WGS) entry which is preliminary data.</text>
</comment>
<name>A0A8T1V896_9STRA</name>
<sequence>MHSKTNITYLLNPAIQTKASMKSCHTPDRTEAGYANAAAMSLFRSLAPVSPQTATSSLQYRRQILAYIAPYEKKRDHLQYLDSKKARLPLMTLAALSSAVNSRSGRSKVSSVALSSSDSVNAQSTMLSSSVTASSAQGGKTRIRKTHTPPCQVEGCKNLAVSRGCCVRHGGGSRCTEPGCTKRAKLYQRCFQHGGFKTCTESGCTKKAKRYGHCWSHGGGHICKFPECTKVSTQGGLCWAHGGGNRCKQEGCNRRSYQKYEYHCVLHAARGSANTTELSTEADSSS</sequence>
<evidence type="ECO:0000259" key="1">
    <source>
        <dbReference type="Pfam" id="PF24906"/>
    </source>
</evidence>
<dbReference type="PANTHER" id="PTHR31827:SF1">
    <property type="entry name" value="EMB|CAB89363.1"/>
    <property type="match status" value="1"/>
</dbReference>
<dbReference type="PANTHER" id="PTHR31827">
    <property type="entry name" value="EMB|CAB89363.1"/>
    <property type="match status" value="1"/>
</dbReference>
<dbReference type="EMBL" id="JAGDFM010000732">
    <property type="protein sequence ID" value="KAG7376308.1"/>
    <property type="molecule type" value="Genomic_DNA"/>
</dbReference>
<dbReference type="AlphaFoldDB" id="A0A8T1V896"/>
<reference evidence="2" key="1">
    <citation type="submission" date="2021-02" db="EMBL/GenBank/DDBJ databases">
        <authorList>
            <person name="Palmer J.M."/>
        </authorList>
    </citation>
    <scope>NUCLEOTIDE SEQUENCE</scope>
    <source>
        <strain evidence="2">SCRP734</strain>
    </source>
</reference>
<dbReference type="Proteomes" id="UP000694044">
    <property type="component" value="Unassembled WGS sequence"/>
</dbReference>
<keyword evidence="3" id="KW-1185">Reference proteome</keyword>